<evidence type="ECO:0000313" key="9">
    <source>
        <dbReference type="Proteomes" id="UP000019375"/>
    </source>
</evidence>
<evidence type="ECO:0000256" key="2">
    <source>
        <dbReference type="ARBA" id="ARBA00022692"/>
    </source>
</evidence>
<feature type="domain" description="EamA" evidence="7">
    <location>
        <begin position="253"/>
        <end position="358"/>
    </location>
</feature>
<dbReference type="PANTHER" id="PTHR22911">
    <property type="entry name" value="ACYL-MALONYL CONDENSING ENZYME-RELATED"/>
    <property type="match status" value="1"/>
</dbReference>
<feature type="transmembrane region" description="Helical" evidence="6">
    <location>
        <begin position="173"/>
        <end position="195"/>
    </location>
</feature>
<feature type="transmembrane region" description="Helical" evidence="6">
    <location>
        <begin position="82"/>
        <end position="101"/>
    </location>
</feature>
<keyword evidence="4 6" id="KW-0472">Membrane</keyword>
<feature type="transmembrane region" description="Helical" evidence="6">
    <location>
        <begin position="147"/>
        <end position="166"/>
    </location>
</feature>
<sequence length="381" mass="42171">MDEAHQSIGAPSPSPFNSEPPKESQHLLRRFSQDYLKPNLGLIYLVAAELFSSLMVVSTKILETDHAVDTNSGEALQPIEPLQILFARMTFTYAAALVYMLINHRKISDAPFGPRKLRPWLLLRGTMGFCSVFGMYFSLMYLTLSDAVIVTFLTPAVTVMLAAVVLRERFTKVEAFGTLVSLIGVVLIVRPSFLFGLPSDLDNSPAEAADPRKRLLATMVGLLGVLGGSVVYIVLRYIGDQAHAIISVGYLSSTVTVISLVGLIVFSLVGLIVFPSMRSSWPHGRRQWFILLNLGFCGFIYQLLLTMGVQRERAGLSSVMTYTQLVYAVGWDVMLWHHWPSKWSWLGMLVIVGATVVVARCKPKEPLPGASLTETLELEQF</sequence>
<accession>A0A8J2T747</accession>
<feature type="transmembrane region" description="Helical" evidence="6">
    <location>
        <begin position="39"/>
        <end position="62"/>
    </location>
</feature>
<comment type="subcellular location">
    <subcellularLocation>
        <location evidence="1">Membrane</location>
        <topology evidence="1">Multi-pass membrane protein</topology>
    </subcellularLocation>
</comment>
<keyword evidence="2 6" id="KW-0812">Transmembrane</keyword>
<feature type="transmembrane region" description="Helical" evidence="6">
    <location>
        <begin position="121"/>
        <end position="141"/>
    </location>
</feature>
<dbReference type="PANTHER" id="PTHR22911:SF6">
    <property type="entry name" value="SOLUTE CARRIER FAMILY 35 MEMBER G1"/>
    <property type="match status" value="1"/>
</dbReference>
<name>A0A8J2T747_ZYGB2</name>
<dbReference type="InterPro" id="IPR000620">
    <property type="entry name" value="EamA_dom"/>
</dbReference>
<dbReference type="InterPro" id="IPR037185">
    <property type="entry name" value="EmrE-like"/>
</dbReference>
<protein>
    <submittedName>
        <fullName evidence="8">ZYBA0S04-06568g1_1</fullName>
    </submittedName>
</protein>
<dbReference type="GO" id="GO:0016020">
    <property type="term" value="C:membrane"/>
    <property type="evidence" value="ECO:0007669"/>
    <property type="project" value="UniProtKB-SubCell"/>
</dbReference>
<keyword evidence="3 6" id="KW-1133">Transmembrane helix</keyword>
<feature type="transmembrane region" description="Helical" evidence="6">
    <location>
        <begin position="288"/>
        <end position="307"/>
    </location>
</feature>
<evidence type="ECO:0000256" key="6">
    <source>
        <dbReference type="SAM" id="Phobius"/>
    </source>
</evidence>
<feature type="transmembrane region" description="Helical" evidence="6">
    <location>
        <begin position="250"/>
        <end position="276"/>
    </location>
</feature>
<dbReference type="AlphaFoldDB" id="A0A8J2T747"/>
<organism evidence="8 9">
    <name type="scientific">Zygosaccharomyces bailii (strain CLIB 213 / ATCC 58445 / CBS 680 / BCRC 21525 / NBRC 1098 / NCYC 1416 / NRRL Y-2227)</name>
    <dbReference type="NCBI Taxonomy" id="1333698"/>
    <lineage>
        <taxon>Eukaryota</taxon>
        <taxon>Fungi</taxon>
        <taxon>Dikarya</taxon>
        <taxon>Ascomycota</taxon>
        <taxon>Saccharomycotina</taxon>
        <taxon>Saccharomycetes</taxon>
        <taxon>Saccharomycetales</taxon>
        <taxon>Saccharomycetaceae</taxon>
        <taxon>Zygosaccharomyces</taxon>
    </lineage>
</organism>
<proteinExistence type="predicted"/>
<evidence type="ECO:0000313" key="8">
    <source>
        <dbReference type="EMBL" id="CDF89532.1"/>
    </source>
</evidence>
<dbReference type="EMBL" id="HG316457">
    <property type="protein sequence ID" value="CDF89532.1"/>
    <property type="molecule type" value="Genomic_DNA"/>
</dbReference>
<evidence type="ECO:0000256" key="5">
    <source>
        <dbReference type="SAM" id="MobiDB-lite"/>
    </source>
</evidence>
<evidence type="ECO:0000256" key="4">
    <source>
        <dbReference type="ARBA" id="ARBA00023136"/>
    </source>
</evidence>
<keyword evidence="9" id="KW-1185">Reference proteome</keyword>
<dbReference type="Proteomes" id="UP000019375">
    <property type="component" value="Unassembled WGS sequence"/>
</dbReference>
<evidence type="ECO:0000256" key="3">
    <source>
        <dbReference type="ARBA" id="ARBA00022989"/>
    </source>
</evidence>
<reference evidence="9" key="1">
    <citation type="journal article" date="2013" name="Genome Announc.">
        <title>Genome sequence of the food spoilage yeast Zygosaccharomyces bailii CLIB 213(T).</title>
        <authorList>
            <person name="Galeote V."/>
            <person name="Bigey F."/>
            <person name="Devillers H."/>
            <person name="Neuveglise C."/>
            <person name="Dequin S."/>
        </authorList>
    </citation>
    <scope>NUCLEOTIDE SEQUENCE [LARGE SCALE GENOMIC DNA]</scope>
    <source>
        <strain evidence="9">CLIB 213 / ATCC 58445 / CBS 680 / CCRC 21525 / NBRC 1098 / NCYC 1416 / NRRL Y-2227</strain>
    </source>
</reference>
<dbReference type="Pfam" id="PF00892">
    <property type="entry name" value="EamA"/>
    <property type="match status" value="2"/>
</dbReference>
<dbReference type="OrthoDB" id="306876at2759"/>
<feature type="transmembrane region" description="Helical" evidence="6">
    <location>
        <begin position="215"/>
        <end position="238"/>
    </location>
</feature>
<evidence type="ECO:0000259" key="7">
    <source>
        <dbReference type="Pfam" id="PF00892"/>
    </source>
</evidence>
<feature type="domain" description="EamA" evidence="7">
    <location>
        <begin position="41"/>
        <end position="189"/>
    </location>
</feature>
<feature type="region of interest" description="Disordered" evidence="5">
    <location>
        <begin position="1"/>
        <end position="23"/>
    </location>
</feature>
<dbReference type="SUPFAM" id="SSF103481">
    <property type="entry name" value="Multidrug resistance efflux transporter EmrE"/>
    <property type="match status" value="2"/>
</dbReference>
<gene>
    <name evidence="8" type="ORF">BN860_06568g</name>
</gene>
<feature type="transmembrane region" description="Helical" evidence="6">
    <location>
        <begin position="319"/>
        <end position="337"/>
    </location>
</feature>
<evidence type="ECO:0000256" key="1">
    <source>
        <dbReference type="ARBA" id="ARBA00004141"/>
    </source>
</evidence>